<dbReference type="InterPro" id="IPR012336">
    <property type="entry name" value="Thioredoxin-like_fold"/>
</dbReference>
<dbReference type="EMBL" id="MHOD01000018">
    <property type="protein sequence ID" value="OGZ57941.1"/>
    <property type="molecule type" value="Genomic_DNA"/>
</dbReference>
<feature type="domain" description="Thioredoxin" evidence="7">
    <location>
        <begin position="40"/>
        <end position="243"/>
    </location>
</feature>
<proteinExistence type="inferred from homology"/>
<accession>A0A1G2H6N4</accession>
<name>A0A1G2H6N4_9BACT</name>
<dbReference type="PANTHER" id="PTHR13887">
    <property type="entry name" value="GLUTATHIONE S-TRANSFERASE KAPPA"/>
    <property type="match status" value="1"/>
</dbReference>
<comment type="caution">
    <text evidence="8">The sequence shown here is derived from an EMBL/GenBank/DDBJ whole genome shotgun (WGS) entry which is preliminary data.</text>
</comment>
<dbReference type="STRING" id="1802158.A2827_00095"/>
<feature type="transmembrane region" description="Helical" evidence="6">
    <location>
        <begin position="15"/>
        <end position="36"/>
    </location>
</feature>
<dbReference type="SUPFAM" id="SSF52833">
    <property type="entry name" value="Thioredoxin-like"/>
    <property type="match status" value="1"/>
</dbReference>
<keyword evidence="6" id="KW-0472">Membrane</keyword>
<protein>
    <recommendedName>
        <fullName evidence="7">Thioredoxin domain-containing protein</fullName>
    </recommendedName>
</protein>
<evidence type="ECO:0000256" key="4">
    <source>
        <dbReference type="ARBA" id="ARBA00023157"/>
    </source>
</evidence>
<evidence type="ECO:0000313" key="9">
    <source>
        <dbReference type="Proteomes" id="UP000177932"/>
    </source>
</evidence>
<dbReference type="PANTHER" id="PTHR13887:SF14">
    <property type="entry name" value="DISULFIDE BOND FORMATION PROTEIN D"/>
    <property type="match status" value="1"/>
</dbReference>
<dbReference type="Pfam" id="PF13462">
    <property type="entry name" value="Thioredoxin_4"/>
    <property type="match status" value="1"/>
</dbReference>
<dbReference type="Gene3D" id="3.40.30.10">
    <property type="entry name" value="Glutaredoxin"/>
    <property type="match status" value="1"/>
</dbReference>
<reference evidence="8 9" key="1">
    <citation type="journal article" date="2016" name="Nat. Commun.">
        <title>Thousands of microbial genomes shed light on interconnected biogeochemical processes in an aquifer system.</title>
        <authorList>
            <person name="Anantharaman K."/>
            <person name="Brown C.T."/>
            <person name="Hug L.A."/>
            <person name="Sharon I."/>
            <person name="Castelle C.J."/>
            <person name="Probst A.J."/>
            <person name="Thomas B.C."/>
            <person name="Singh A."/>
            <person name="Wilkins M.J."/>
            <person name="Karaoz U."/>
            <person name="Brodie E.L."/>
            <person name="Williams K.H."/>
            <person name="Hubbard S.S."/>
            <person name="Banfield J.F."/>
        </authorList>
    </citation>
    <scope>NUCLEOTIDE SEQUENCE [LARGE SCALE GENOMIC DNA]</scope>
</reference>
<dbReference type="AlphaFoldDB" id="A0A1G2H6N4"/>
<dbReference type="GO" id="GO:0016491">
    <property type="term" value="F:oxidoreductase activity"/>
    <property type="evidence" value="ECO:0007669"/>
    <property type="project" value="UniProtKB-KW"/>
</dbReference>
<keyword evidence="6" id="KW-0812">Transmembrane</keyword>
<keyword evidence="6" id="KW-1133">Transmembrane helix</keyword>
<keyword evidence="2" id="KW-0732">Signal</keyword>
<keyword evidence="3" id="KW-0560">Oxidoreductase</keyword>
<evidence type="ECO:0000256" key="3">
    <source>
        <dbReference type="ARBA" id="ARBA00023002"/>
    </source>
</evidence>
<dbReference type="PROSITE" id="PS51352">
    <property type="entry name" value="THIOREDOXIN_2"/>
    <property type="match status" value="1"/>
</dbReference>
<keyword evidence="5" id="KW-0676">Redox-active center</keyword>
<dbReference type="InterPro" id="IPR036249">
    <property type="entry name" value="Thioredoxin-like_sf"/>
</dbReference>
<gene>
    <name evidence="8" type="ORF">A2827_00095</name>
</gene>
<evidence type="ECO:0000256" key="1">
    <source>
        <dbReference type="ARBA" id="ARBA00005791"/>
    </source>
</evidence>
<evidence type="ECO:0000313" key="8">
    <source>
        <dbReference type="EMBL" id="OGZ57941.1"/>
    </source>
</evidence>
<evidence type="ECO:0000256" key="6">
    <source>
        <dbReference type="SAM" id="Phobius"/>
    </source>
</evidence>
<evidence type="ECO:0000259" key="7">
    <source>
        <dbReference type="PROSITE" id="PS51352"/>
    </source>
</evidence>
<evidence type="ECO:0000256" key="2">
    <source>
        <dbReference type="ARBA" id="ARBA00022729"/>
    </source>
</evidence>
<sequence length="245" mass="27069">MEQEITQQTIQKNNLAIPVAIVIAGALIAGAVYWSARGDNVAVAPQPKAEAENTMGLKNMNPIEDSDHIRGNLNASVKIVEYSDMECPFCKRFHSTMEQVMDEYGKGGKVAWVYRHFPLDSIHSQARTEAVASECANELGGNDSFWKYIDRFFELTPSNNQTNIATVLPQIAREIGLDETKFNSCLASKKYDKHIQDDLDNATATGGNGTPWSIVVTKSGKKYPLTGAQPYEAVKQLIELALQEK</sequence>
<organism evidence="8 9">
    <name type="scientific">Candidatus Spechtbacteria bacterium RIFCSPHIGHO2_01_FULL_43_30</name>
    <dbReference type="NCBI Taxonomy" id="1802158"/>
    <lineage>
        <taxon>Bacteria</taxon>
        <taxon>Candidatus Spechtiibacteriota</taxon>
    </lineage>
</organism>
<comment type="similarity">
    <text evidence="1">Belongs to the thioredoxin family. DsbA subfamily.</text>
</comment>
<dbReference type="Proteomes" id="UP000177932">
    <property type="component" value="Unassembled WGS sequence"/>
</dbReference>
<evidence type="ECO:0000256" key="5">
    <source>
        <dbReference type="ARBA" id="ARBA00023284"/>
    </source>
</evidence>
<dbReference type="InterPro" id="IPR013766">
    <property type="entry name" value="Thioredoxin_domain"/>
</dbReference>
<keyword evidence="4" id="KW-1015">Disulfide bond</keyword>